<proteinExistence type="predicted"/>
<reference evidence="1" key="1">
    <citation type="submission" date="2021-06" db="EMBL/GenBank/DDBJ databases">
        <authorList>
            <person name="Hodson N. C."/>
            <person name="Mongue J. A."/>
            <person name="Jaron S. K."/>
        </authorList>
    </citation>
    <scope>NUCLEOTIDE SEQUENCE</scope>
</reference>
<dbReference type="Proteomes" id="UP000708208">
    <property type="component" value="Unassembled WGS sequence"/>
</dbReference>
<evidence type="ECO:0000313" key="1">
    <source>
        <dbReference type="EMBL" id="CAG7716680.1"/>
    </source>
</evidence>
<accession>A0A8J2JAJ4</accession>
<organism evidence="1 2">
    <name type="scientific">Allacma fusca</name>
    <dbReference type="NCBI Taxonomy" id="39272"/>
    <lineage>
        <taxon>Eukaryota</taxon>
        <taxon>Metazoa</taxon>
        <taxon>Ecdysozoa</taxon>
        <taxon>Arthropoda</taxon>
        <taxon>Hexapoda</taxon>
        <taxon>Collembola</taxon>
        <taxon>Symphypleona</taxon>
        <taxon>Sminthuridae</taxon>
        <taxon>Allacma</taxon>
    </lineage>
</organism>
<feature type="non-terminal residue" evidence="1">
    <location>
        <position position="1"/>
    </location>
</feature>
<comment type="caution">
    <text evidence="1">The sequence shown here is derived from an EMBL/GenBank/DDBJ whole genome shotgun (WGS) entry which is preliminary data.</text>
</comment>
<sequence length="9" mass="959">CYCEGNLSA</sequence>
<keyword evidence="2" id="KW-1185">Reference proteome</keyword>
<gene>
    <name evidence="1" type="ORF">AFUS01_LOCUS6175</name>
</gene>
<protein>
    <submittedName>
        <fullName evidence="1">Uncharacterized protein</fullName>
    </submittedName>
</protein>
<dbReference type="EMBL" id="CAJVCH010040393">
    <property type="protein sequence ID" value="CAG7716680.1"/>
    <property type="molecule type" value="Genomic_DNA"/>
</dbReference>
<name>A0A8J2JAJ4_9HEXA</name>
<evidence type="ECO:0000313" key="2">
    <source>
        <dbReference type="Proteomes" id="UP000708208"/>
    </source>
</evidence>